<comment type="caution">
    <text evidence="1">The sequence shown here is derived from an EMBL/GenBank/DDBJ whole genome shotgun (WGS) entry which is preliminary data.</text>
</comment>
<dbReference type="Proteomes" id="UP000308886">
    <property type="component" value="Unassembled WGS sequence"/>
</dbReference>
<sequence length="146" mass="16650">MKAKITVILITLGTFGAWIYAHSYKLPPAPMVELVATPASEYARHEVRPGTQKTQELQETEDSLYRCAHTICTRLMQRNAECFNVVDEETVETLKAYEEPRLCVLISALNQLQEDGDLSDIYDDDESTLAKYDAIKAKYYKLVLNR</sequence>
<proteinExistence type="predicted"/>
<reference evidence="1" key="1">
    <citation type="submission" date="2019-04" db="EMBL/GenBank/DDBJ databases">
        <title>Microbes associate with the intestines of laboratory mice.</title>
        <authorList>
            <person name="Navarre W."/>
            <person name="Wong E."/>
            <person name="Huang K."/>
            <person name="Tropini C."/>
            <person name="Ng K."/>
            <person name="Yu B."/>
        </authorList>
    </citation>
    <scope>NUCLEOTIDE SEQUENCE</scope>
    <source>
        <strain evidence="1">NM73_A23</strain>
    </source>
</reference>
<protein>
    <submittedName>
        <fullName evidence="1">Uncharacterized protein</fullName>
    </submittedName>
</protein>
<organism evidence="1 2">
    <name type="scientific">Palleniella muris</name>
    <dbReference type="NCBI Taxonomy" id="3038145"/>
    <lineage>
        <taxon>Bacteria</taxon>
        <taxon>Pseudomonadati</taxon>
        <taxon>Bacteroidota</taxon>
        <taxon>Bacteroidia</taxon>
        <taxon>Bacteroidales</taxon>
        <taxon>Prevotellaceae</taxon>
        <taxon>Palleniella</taxon>
    </lineage>
</organism>
<gene>
    <name evidence="1" type="ORF">E5358_12720</name>
</gene>
<accession>A0AC61QMF5</accession>
<keyword evidence="2" id="KW-1185">Reference proteome</keyword>
<name>A0AC61QMF5_9BACT</name>
<evidence type="ECO:0000313" key="2">
    <source>
        <dbReference type="Proteomes" id="UP000308886"/>
    </source>
</evidence>
<dbReference type="EMBL" id="SRZC01000025">
    <property type="protein sequence ID" value="TGX80513.1"/>
    <property type="molecule type" value="Genomic_DNA"/>
</dbReference>
<evidence type="ECO:0000313" key="1">
    <source>
        <dbReference type="EMBL" id="TGX80513.1"/>
    </source>
</evidence>